<dbReference type="GO" id="GO:0015980">
    <property type="term" value="P:energy derivation by oxidation of organic compounds"/>
    <property type="evidence" value="ECO:0007669"/>
    <property type="project" value="UniProtKB-ARBA"/>
</dbReference>
<accession>A0A1S6IP92</accession>
<proteinExistence type="inferred from homology"/>
<feature type="binding site" evidence="12">
    <location>
        <position position="127"/>
    </location>
    <ligand>
        <name>NAD(+)</name>
        <dbReference type="ChEBI" id="CHEBI:57540"/>
    </ligand>
</feature>
<feature type="binding site" evidence="10">
    <location>
        <position position="272"/>
    </location>
    <ligand>
        <name>glycerol</name>
        <dbReference type="ChEBI" id="CHEBI:17754"/>
    </ligand>
</feature>
<keyword evidence="3" id="KW-0319">Glycerol metabolism</keyword>
<evidence type="ECO:0000256" key="4">
    <source>
        <dbReference type="ARBA" id="ARBA00023002"/>
    </source>
</evidence>
<protein>
    <recommendedName>
        <fullName evidence="8">Glycerol dehydrogenase</fullName>
        <ecNumber evidence="7">1.1.1.6</ecNumber>
    </recommendedName>
</protein>
<dbReference type="GO" id="GO:0005829">
    <property type="term" value="C:cytosol"/>
    <property type="evidence" value="ECO:0007669"/>
    <property type="project" value="TreeGrafter"/>
</dbReference>
<evidence type="ECO:0000256" key="11">
    <source>
        <dbReference type="PIRSR" id="PIRSR000112-2"/>
    </source>
</evidence>
<feature type="binding site" evidence="12">
    <location>
        <position position="37"/>
    </location>
    <ligand>
        <name>NAD(+)</name>
        <dbReference type="ChEBI" id="CHEBI:57540"/>
    </ligand>
</feature>
<evidence type="ECO:0000256" key="9">
    <source>
        <dbReference type="ARBA" id="ARBA00049006"/>
    </source>
</evidence>
<dbReference type="GO" id="GO:0008888">
    <property type="term" value="F:glycerol dehydrogenase (NAD+) activity"/>
    <property type="evidence" value="ECO:0007669"/>
    <property type="project" value="UniProtKB-EC"/>
</dbReference>
<dbReference type="Gene3D" id="3.40.50.1970">
    <property type="match status" value="1"/>
</dbReference>
<comment type="catalytic activity">
    <reaction evidence="9">
        <text>glycerol + NAD(+) = dihydroxyacetone + NADH + H(+)</text>
        <dbReference type="Rhea" id="RHEA:13769"/>
        <dbReference type="ChEBI" id="CHEBI:15378"/>
        <dbReference type="ChEBI" id="CHEBI:16016"/>
        <dbReference type="ChEBI" id="CHEBI:17754"/>
        <dbReference type="ChEBI" id="CHEBI:57540"/>
        <dbReference type="ChEBI" id="CHEBI:57945"/>
        <dbReference type="EC" id="1.1.1.6"/>
    </reaction>
</comment>
<dbReference type="InterPro" id="IPR018211">
    <property type="entry name" value="ADH_Fe_CS"/>
</dbReference>
<feature type="domain" description="Alcohol dehydrogenase iron-type/glycerol dehydrogenase GldA" evidence="13">
    <location>
        <begin position="8"/>
        <end position="154"/>
    </location>
</feature>
<evidence type="ECO:0000256" key="6">
    <source>
        <dbReference type="ARBA" id="ARBA00037918"/>
    </source>
</evidence>
<dbReference type="FunFam" id="3.40.50.1970:FF:000005">
    <property type="entry name" value="Glycerol dehydrogenase"/>
    <property type="match status" value="1"/>
</dbReference>
<evidence type="ECO:0000256" key="10">
    <source>
        <dbReference type="PIRSR" id="PIRSR000112-1"/>
    </source>
</evidence>
<feature type="binding site" evidence="12">
    <location>
        <begin position="94"/>
        <end position="98"/>
    </location>
    <ligand>
        <name>NAD(+)</name>
        <dbReference type="ChEBI" id="CHEBI:57540"/>
    </ligand>
</feature>
<gene>
    <name evidence="14" type="primary">gldA_1</name>
    <name evidence="14" type="ORF">BW727_101003</name>
</gene>
<evidence type="ECO:0000256" key="1">
    <source>
        <dbReference type="ARBA" id="ARBA00007358"/>
    </source>
</evidence>
<dbReference type="Gene3D" id="1.20.1090.10">
    <property type="entry name" value="Dehydroquinate synthase-like - alpha domain"/>
    <property type="match status" value="1"/>
</dbReference>
<dbReference type="EMBL" id="CP019728">
    <property type="protein sequence ID" value="AQS53373.1"/>
    <property type="molecule type" value="Genomic_DNA"/>
</dbReference>
<dbReference type="EC" id="1.1.1.6" evidence="7"/>
<evidence type="ECO:0000256" key="3">
    <source>
        <dbReference type="ARBA" id="ARBA00022798"/>
    </source>
</evidence>
<evidence type="ECO:0000256" key="8">
    <source>
        <dbReference type="ARBA" id="ARBA00040132"/>
    </source>
</evidence>
<dbReference type="NCBIfam" id="NF006941">
    <property type="entry name" value="PRK09423.1"/>
    <property type="match status" value="1"/>
</dbReference>
<feature type="binding site" evidence="10">
    <location>
        <position position="254"/>
    </location>
    <ligand>
        <name>glycerol</name>
        <dbReference type="ChEBI" id="CHEBI:17754"/>
    </ligand>
</feature>
<reference evidence="14 15" key="1">
    <citation type="journal article" date="2014" name="Int. J. Syst. Evol. Microbiol.">
        <title>Jeotgalibaca dankookensis gen. nov., sp. nov., a member of the family Carnobacteriaceae, isolated from seujeot (Korean traditional food).</title>
        <authorList>
            <person name="Lee D.G."/>
            <person name="Trujillo M.E."/>
            <person name="Kang H."/>
            <person name="Ahn T.Y."/>
        </authorList>
    </citation>
    <scope>NUCLEOTIDE SEQUENCE [LARGE SCALE GENOMIC DNA]</scope>
    <source>
        <strain evidence="14 15">EX-07</strain>
    </source>
</reference>
<feature type="binding site" evidence="12">
    <location>
        <begin position="116"/>
        <end position="119"/>
    </location>
    <ligand>
        <name>NAD(+)</name>
        <dbReference type="ChEBI" id="CHEBI:57540"/>
    </ligand>
</feature>
<keyword evidence="2 10" id="KW-0479">Metal-binding</keyword>
<evidence type="ECO:0000313" key="14">
    <source>
        <dbReference type="EMBL" id="AQS53373.1"/>
    </source>
</evidence>
<organism evidence="14 15">
    <name type="scientific">Jeotgalibaca dankookensis</name>
    <dbReference type="NCBI Taxonomy" id="708126"/>
    <lineage>
        <taxon>Bacteria</taxon>
        <taxon>Bacillati</taxon>
        <taxon>Bacillota</taxon>
        <taxon>Bacilli</taxon>
        <taxon>Lactobacillales</taxon>
        <taxon>Carnobacteriaceae</taxon>
        <taxon>Jeotgalibaca</taxon>
    </lineage>
</organism>
<dbReference type="PANTHER" id="PTHR43616:SF5">
    <property type="entry name" value="GLYCEROL DEHYDROGENASE 1"/>
    <property type="match status" value="1"/>
</dbReference>
<dbReference type="RefSeq" id="WP_062470112.1">
    <property type="nucleotide sequence ID" value="NZ_BBYN01000018.1"/>
</dbReference>
<dbReference type="Proteomes" id="UP000188993">
    <property type="component" value="Chromosome"/>
</dbReference>
<name>A0A1S6IP92_9LACT</name>
<keyword evidence="10" id="KW-0862">Zinc</keyword>
<evidence type="ECO:0000256" key="12">
    <source>
        <dbReference type="PIRSR" id="PIRSR000112-3"/>
    </source>
</evidence>
<dbReference type="PROSITE" id="PS00913">
    <property type="entry name" value="ADH_IRON_1"/>
    <property type="match status" value="1"/>
</dbReference>
<comment type="similarity">
    <text evidence="1">Belongs to the iron-containing alcohol dehydrogenase family.</text>
</comment>
<evidence type="ECO:0000313" key="15">
    <source>
        <dbReference type="Proteomes" id="UP000188993"/>
    </source>
</evidence>
<comment type="pathway">
    <text evidence="6">Polyol metabolism; glycerol fermentation; glycerone phosphate from glycerol (oxidative route): step 1/2.</text>
</comment>
<dbReference type="STRING" id="708126.BW727_101003"/>
<feature type="binding site" evidence="12">
    <location>
        <position position="131"/>
    </location>
    <ligand>
        <name>NAD(+)</name>
        <dbReference type="ChEBI" id="CHEBI:57540"/>
    </ligand>
</feature>
<evidence type="ECO:0000256" key="2">
    <source>
        <dbReference type="ARBA" id="ARBA00022723"/>
    </source>
</evidence>
<dbReference type="PIRSF" id="PIRSF000112">
    <property type="entry name" value="Glycerol_dehydrogenase"/>
    <property type="match status" value="1"/>
</dbReference>
<dbReference type="SUPFAM" id="SSF56796">
    <property type="entry name" value="Dehydroquinate synthase-like"/>
    <property type="match status" value="1"/>
</dbReference>
<dbReference type="PANTHER" id="PTHR43616">
    <property type="entry name" value="GLYCEROL DEHYDROGENASE"/>
    <property type="match status" value="1"/>
</dbReference>
<keyword evidence="4 14" id="KW-0560">Oxidoreductase</keyword>
<dbReference type="AlphaFoldDB" id="A0A1S6IP92"/>
<dbReference type="GO" id="GO:0019563">
    <property type="term" value="P:glycerol catabolic process"/>
    <property type="evidence" value="ECO:0007669"/>
    <property type="project" value="UniProtKB-ARBA"/>
</dbReference>
<feature type="binding site" evidence="10">
    <location>
        <position position="171"/>
    </location>
    <ligand>
        <name>glycerol</name>
        <dbReference type="ChEBI" id="CHEBI:17754"/>
    </ligand>
</feature>
<dbReference type="CDD" id="cd08170">
    <property type="entry name" value="GlyDH"/>
    <property type="match status" value="1"/>
</dbReference>
<evidence type="ECO:0000259" key="13">
    <source>
        <dbReference type="Pfam" id="PF00465"/>
    </source>
</evidence>
<dbReference type="InterPro" id="IPR001670">
    <property type="entry name" value="ADH_Fe/GldA"/>
</dbReference>
<dbReference type="KEGG" id="jda:BW727_101003"/>
<dbReference type="InterPro" id="IPR016205">
    <property type="entry name" value="Glycerol_DH"/>
</dbReference>
<feature type="binding site" evidence="12">
    <location>
        <position position="125"/>
    </location>
    <ligand>
        <name>NAD(+)</name>
        <dbReference type="ChEBI" id="CHEBI:57540"/>
    </ligand>
</feature>
<comment type="cofactor">
    <cofactor evidence="10">
        <name>Zn(2+)</name>
        <dbReference type="ChEBI" id="CHEBI:29105"/>
    </cofactor>
    <text evidence="10">Binds 1 zinc ion per subunit.</text>
</comment>
<evidence type="ECO:0000256" key="7">
    <source>
        <dbReference type="ARBA" id="ARBA00039147"/>
    </source>
</evidence>
<evidence type="ECO:0000256" key="5">
    <source>
        <dbReference type="ARBA" id="ARBA00023027"/>
    </source>
</evidence>
<dbReference type="GO" id="GO:0046872">
    <property type="term" value="F:metal ion binding"/>
    <property type="evidence" value="ECO:0007669"/>
    <property type="project" value="UniProtKB-KW"/>
</dbReference>
<feature type="binding site" evidence="11">
    <location>
        <position position="121"/>
    </location>
    <ligand>
        <name>glycerol</name>
        <dbReference type="ChEBI" id="CHEBI:17754"/>
    </ligand>
</feature>
<keyword evidence="5 12" id="KW-0520">NAD</keyword>
<dbReference type="OrthoDB" id="5198708at2"/>
<dbReference type="Pfam" id="PF00465">
    <property type="entry name" value="Fe-ADH"/>
    <property type="match status" value="1"/>
</dbReference>
<sequence length="364" mass="38847">MVKVFASPARYVQGRDVLTNAASYIEKLGMNPLLLCDDVVWSIAGEKLFNHLNEQGLTVKHIPFNGEASTAEIDRVTAIGKKAGCDVVLGLGGGKTIDAAKAISDQLAAATVIIPTIASTDAPTSALSVIYTEDGSFEKYLFYKKNPDLVLVDTKVISQAPTRLLASGIADAMATWVESSAVIQKNGSTMAGGTQTLAAIAIAEKCESVLFEYGIQAIEANRAKVVTRALDAVIEANTLLSGIGFESCGLAAAHAIHNGFTALDGPIHDMTHGEKVAYGTLTQLFLENQPKERLDKFIRFYQALELPTTLEALQLGDASYEELLKVGKQATIEGETIHEMPFEVTAEEVADALLAVDAYVRALQ</sequence>
<keyword evidence="15" id="KW-1185">Reference proteome</keyword>